<dbReference type="AlphaFoldDB" id="A0A840S9Y2"/>
<dbReference type="EMBL" id="JACHHO010000013">
    <property type="protein sequence ID" value="MBB5206443.1"/>
    <property type="molecule type" value="Genomic_DNA"/>
</dbReference>
<accession>A0A840S9Y2</accession>
<dbReference type="OrthoDB" id="8862546at2"/>
<sequence length="281" mass="32009">MKGLAVLPDVRITSKVLGLLLLFSFQGCESEQSKAEKAYQQKYAKAKALFEERCQTAGVVIHRTVRDVEGIELTKVRPKLEWADKRYFDPMFEGAAMAGENQGDDFIKQFLMSEFLVPDRPNERSSLGPPTQEKKRSGLVIKKGYAFVEYIDASARQRFMCRPDWSLDHPNWVPGQHHCTAIERSSTRYALDYEDIVTPADRALWVAGTRLKVIDKQSGETIATFTKFVWDPGFGVSTTGRWPWQHADGRGDRNCPYEQFKPTSNDSRYFVDTVLIPKQGD</sequence>
<evidence type="ECO:0000313" key="2">
    <source>
        <dbReference type="Proteomes" id="UP000554837"/>
    </source>
</evidence>
<protein>
    <submittedName>
        <fullName evidence="1">Uncharacterized protein</fullName>
    </submittedName>
</protein>
<dbReference type="Proteomes" id="UP000554837">
    <property type="component" value="Unassembled WGS sequence"/>
</dbReference>
<name>A0A840S9Y2_9BURK</name>
<dbReference type="RefSeq" id="WP_138856465.1">
    <property type="nucleotide sequence ID" value="NZ_JACHHO010000013.1"/>
</dbReference>
<gene>
    <name evidence="1" type="ORF">HNQ51_003789</name>
</gene>
<organism evidence="1 2">
    <name type="scientific">Inhella inkyongensis</name>
    <dbReference type="NCBI Taxonomy" id="392593"/>
    <lineage>
        <taxon>Bacteria</taxon>
        <taxon>Pseudomonadati</taxon>
        <taxon>Pseudomonadota</taxon>
        <taxon>Betaproteobacteria</taxon>
        <taxon>Burkholderiales</taxon>
        <taxon>Sphaerotilaceae</taxon>
        <taxon>Inhella</taxon>
    </lineage>
</organism>
<reference evidence="1 2" key="1">
    <citation type="submission" date="2020-08" db="EMBL/GenBank/DDBJ databases">
        <title>Genomic Encyclopedia of Type Strains, Phase IV (KMG-IV): sequencing the most valuable type-strain genomes for metagenomic binning, comparative biology and taxonomic classification.</title>
        <authorList>
            <person name="Goeker M."/>
        </authorList>
    </citation>
    <scope>NUCLEOTIDE SEQUENCE [LARGE SCALE GENOMIC DNA]</scope>
    <source>
        <strain evidence="1 2">DSM 23958</strain>
    </source>
</reference>
<evidence type="ECO:0000313" key="1">
    <source>
        <dbReference type="EMBL" id="MBB5206443.1"/>
    </source>
</evidence>
<dbReference type="PROSITE" id="PS51257">
    <property type="entry name" value="PROKAR_LIPOPROTEIN"/>
    <property type="match status" value="1"/>
</dbReference>
<proteinExistence type="predicted"/>
<comment type="caution">
    <text evidence="1">The sequence shown here is derived from an EMBL/GenBank/DDBJ whole genome shotgun (WGS) entry which is preliminary data.</text>
</comment>
<keyword evidence="2" id="KW-1185">Reference proteome</keyword>